<feature type="compositionally biased region" description="Polar residues" evidence="1">
    <location>
        <begin position="348"/>
        <end position="363"/>
    </location>
</feature>
<dbReference type="AlphaFoldDB" id="A0A183TK17"/>
<dbReference type="OrthoDB" id="6268792at2759"/>
<evidence type="ECO:0000256" key="1">
    <source>
        <dbReference type="SAM" id="MobiDB-lite"/>
    </source>
</evidence>
<proteinExistence type="predicted"/>
<sequence length="728" mass="82375">MEPYSLSPLFISSGFDIPSPPCALSSFGLSNTPSVGNISYAADLEREDFSRFLCSPKFEHFTSSFRDFSFQSNLDLRSSRAYVCNCASSALELKSVSSCLSQTALPTSSLLTELFDDLDIDESLKFTEWFFNKFRFAESLTRSFGDTDLRFYNLYRPSEEADYPMTRSTGCNTVNLSPSNADFGIQVGLEYVVQEPFEPWHTAEYRNVDLASDWVDKTQLKSYVINQSGDVAADKCLPDKNLLRYSNLSTLTARKWESNLPVDIYSVKEMDEIDGSDLKTRKEVKRPEQDFGRTIEIPIKVNANLSEMWFTSEITGTPTEASHTQHIQLSMHAPSEISSPPETDYEPLSNSSNGTNLDQEPQLSTATDNLIYLRVRLVEYEMREEFGQLAAITEVQSPLTGKYAPFRMAVERGWIRTRGGEYEYTDPSTDSGIPIHEAIFENRLKVMDAGEARRSAMMNSPLTVVERKSFGWYSVRLTHVADLQLQQWLSPERSRNKGRLLELNGSVWIWETRNSKWLTMEEAVGRGLALIEPVNGCGTSNLHITQESQKAYSVIGILATKNNCSTWLHPFEAMRTGLLDWRQGRVACDWSNSQSTPPLRPNIYQYPTAWFNFADARKAGLVKLTQLAAERVPQQLPNGIEDSVSFRLVDRRLELVSNDYECGDWQTDGVCGDPSQSPVRNGVGQQDDFCKPRGTLYTIETTQSIFFTKSEQFENINLLKTGLYDPSY</sequence>
<evidence type="ECO:0000313" key="2">
    <source>
        <dbReference type="EMBL" id="VDM03201.1"/>
    </source>
</evidence>
<organism evidence="4">
    <name type="scientific">Schistocephalus solidus</name>
    <name type="common">Tapeworm</name>
    <dbReference type="NCBI Taxonomy" id="70667"/>
    <lineage>
        <taxon>Eukaryota</taxon>
        <taxon>Metazoa</taxon>
        <taxon>Spiralia</taxon>
        <taxon>Lophotrochozoa</taxon>
        <taxon>Platyhelminthes</taxon>
        <taxon>Cestoda</taxon>
        <taxon>Eucestoda</taxon>
        <taxon>Diphyllobothriidea</taxon>
        <taxon>Diphyllobothriidae</taxon>
        <taxon>Schistocephalus</taxon>
    </lineage>
</organism>
<feature type="region of interest" description="Disordered" evidence="1">
    <location>
        <begin position="334"/>
        <end position="363"/>
    </location>
</feature>
<gene>
    <name evidence="2" type="ORF">SSLN_LOCUS16815</name>
</gene>
<evidence type="ECO:0000313" key="4">
    <source>
        <dbReference type="WBParaSite" id="SSLN_0001745701-mRNA-1"/>
    </source>
</evidence>
<dbReference type="EMBL" id="UYSU01041572">
    <property type="protein sequence ID" value="VDM03201.1"/>
    <property type="molecule type" value="Genomic_DNA"/>
</dbReference>
<keyword evidence="3" id="KW-1185">Reference proteome</keyword>
<reference evidence="4" key="1">
    <citation type="submission" date="2016-06" db="UniProtKB">
        <authorList>
            <consortium name="WormBaseParasite"/>
        </authorList>
    </citation>
    <scope>IDENTIFICATION</scope>
</reference>
<accession>A0A183TK17</accession>
<protein>
    <submittedName>
        <fullName evidence="4">LysM domain-containing protein</fullName>
    </submittedName>
</protein>
<reference evidence="2 3" key="2">
    <citation type="submission" date="2018-11" db="EMBL/GenBank/DDBJ databases">
        <authorList>
            <consortium name="Pathogen Informatics"/>
        </authorList>
    </citation>
    <scope>NUCLEOTIDE SEQUENCE [LARGE SCALE GENOMIC DNA]</scope>
    <source>
        <strain evidence="2 3">NST_G2</strain>
    </source>
</reference>
<dbReference type="Proteomes" id="UP000275846">
    <property type="component" value="Unassembled WGS sequence"/>
</dbReference>
<dbReference type="WBParaSite" id="SSLN_0001745701-mRNA-1">
    <property type="protein sequence ID" value="SSLN_0001745701-mRNA-1"/>
    <property type="gene ID" value="SSLN_0001745701"/>
</dbReference>
<evidence type="ECO:0000313" key="3">
    <source>
        <dbReference type="Proteomes" id="UP000275846"/>
    </source>
</evidence>
<name>A0A183TK17_SCHSO</name>